<proteinExistence type="predicted"/>
<organism evidence="2 3">
    <name type="scientific">Thalassotalea piscium</name>
    <dbReference type="NCBI Taxonomy" id="1230533"/>
    <lineage>
        <taxon>Bacteria</taxon>
        <taxon>Pseudomonadati</taxon>
        <taxon>Pseudomonadota</taxon>
        <taxon>Gammaproteobacteria</taxon>
        <taxon>Alteromonadales</taxon>
        <taxon>Colwelliaceae</taxon>
        <taxon>Thalassotalea</taxon>
    </lineage>
</organism>
<dbReference type="EMBL" id="JACHHU010000022">
    <property type="protein sequence ID" value="MBB6543996.1"/>
    <property type="molecule type" value="Genomic_DNA"/>
</dbReference>
<feature type="transmembrane region" description="Helical" evidence="1">
    <location>
        <begin position="7"/>
        <end position="23"/>
    </location>
</feature>
<name>A0A7X0NIN5_9GAMM</name>
<keyword evidence="1" id="KW-1133">Transmembrane helix</keyword>
<sequence length="57" mass="6619">MNTLYRWLIIAALFIAALVSYSYGITEGVFLFVIAGFVFELTFWFSIFGKKKTQKRT</sequence>
<keyword evidence="1" id="KW-0812">Transmembrane</keyword>
<dbReference type="Proteomes" id="UP000537141">
    <property type="component" value="Unassembled WGS sequence"/>
</dbReference>
<dbReference type="AlphaFoldDB" id="A0A7X0NIN5"/>
<dbReference type="RefSeq" id="WP_184424764.1">
    <property type="nucleotide sequence ID" value="NZ_AP027362.1"/>
</dbReference>
<keyword evidence="1" id="KW-0472">Membrane</keyword>
<keyword evidence="3" id="KW-1185">Reference proteome</keyword>
<protein>
    <submittedName>
        <fullName evidence="2">Uncharacterized protein</fullName>
    </submittedName>
</protein>
<gene>
    <name evidence="2" type="ORF">HNQ55_002520</name>
</gene>
<feature type="transmembrane region" description="Helical" evidence="1">
    <location>
        <begin position="29"/>
        <end position="48"/>
    </location>
</feature>
<evidence type="ECO:0000313" key="3">
    <source>
        <dbReference type="Proteomes" id="UP000537141"/>
    </source>
</evidence>
<evidence type="ECO:0000313" key="2">
    <source>
        <dbReference type="EMBL" id="MBB6543996.1"/>
    </source>
</evidence>
<reference evidence="2 3" key="1">
    <citation type="submission" date="2020-08" db="EMBL/GenBank/DDBJ databases">
        <title>Genomic Encyclopedia of Type Strains, Phase IV (KMG-IV): sequencing the most valuable type-strain genomes for metagenomic binning, comparative biology and taxonomic classification.</title>
        <authorList>
            <person name="Goeker M."/>
        </authorList>
    </citation>
    <scope>NUCLEOTIDE SEQUENCE [LARGE SCALE GENOMIC DNA]</scope>
    <source>
        <strain evidence="2 3">DSM 26287</strain>
    </source>
</reference>
<comment type="caution">
    <text evidence="2">The sequence shown here is derived from an EMBL/GenBank/DDBJ whole genome shotgun (WGS) entry which is preliminary data.</text>
</comment>
<evidence type="ECO:0000256" key="1">
    <source>
        <dbReference type="SAM" id="Phobius"/>
    </source>
</evidence>
<accession>A0A7X0NIN5</accession>